<keyword evidence="2" id="KW-1185">Reference proteome</keyword>
<accession>A0A2S0KJP4</accession>
<proteinExistence type="predicted"/>
<gene>
    <name evidence="1" type="ORF">C6V83_00420</name>
</gene>
<dbReference type="OrthoDB" id="4376387at2"/>
<dbReference type="KEGG" id="git:C6V83_00420"/>
<evidence type="ECO:0000313" key="2">
    <source>
        <dbReference type="Proteomes" id="UP000239814"/>
    </source>
</evidence>
<protein>
    <submittedName>
        <fullName evidence="1">Uncharacterized protein</fullName>
    </submittedName>
</protein>
<name>A0A2S0KJP4_9ACTN</name>
<dbReference type="Proteomes" id="UP000239814">
    <property type="component" value="Chromosome"/>
</dbReference>
<dbReference type="AlphaFoldDB" id="A0A2S0KJP4"/>
<evidence type="ECO:0000313" key="1">
    <source>
        <dbReference type="EMBL" id="AVM01912.1"/>
    </source>
</evidence>
<reference evidence="1 2" key="1">
    <citation type="submission" date="2018-03" db="EMBL/GenBank/DDBJ databases">
        <title>Characteristics and genome of n-alkane degrading marine bacteria Gordonia iterans isolated from crude oil contaminated in Tae-an, South Korea.</title>
        <authorList>
            <person name="Lee S.-S."/>
            <person name="Kim H."/>
        </authorList>
    </citation>
    <scope>NUCLEOTIDE SEQUENCE [LARGE SCALE GENOMIC DNA]</scope>
    <source>
        <strain evidence="1 2">Co17</strain>
    </source>
</reference>
<dbReference type="EMBL" id="CP027433">
    <property type="protein sequence ID" value="AVM01912.1"/>
    <property type="molecule type" value="Genomic_DNA"/>
</dbReference>
<sequence>MAAAPAQAAPQGAVDVGPTIGWSSNDAGTGCSYSMTVQVNSSGMVSFYERKNAKTKPIFLGRAAADGGLAAVTWWPKRTGKRQLYAVQNGERSKVTRITVTRGIGSGGWCFAGPR</sequence>
<organism evidence="1 2">
    <name type="scientific">Gordonia iterans</name>
    <dbReference type="NCBI Taxonomy" id="1004901"/>
    <lineage>
        <taxon>Bacteria</taxon>
        <taxon>Bacillati</taxon>
        <taxon>Actinomycetota</taxon>
        <taxon>Actinomycetes</taxon>
        <taxon>Mycobacteriales</taxon>
        <taxon>Gordoniaceae</taxon>
        <taxon>Gordonia</taxon>
    </lineage>
</organism>